<evidence type="ECO:0000313" key="5">
    <source>
        <dbReference type="Proteomes" id="UP001061958"/>
    </source>
</evidence>
<reference evidence="3" key="1">
    <citation type="journal article" date="2022" name="Proc. Natl. Acad. Sci. U.S.A.">
        <title>Life cycle and functional genomics of the unicellular red alga Galdieria for elucidating algal and plant evolution and industrial use.</title>
        <authorList>
            <person name="Hirooka S."/>
            <person name="Itabashi T."/>
            <person name="Ichinose T.M."/>
            <person name="Onuma R."/>
            <person name="Fujiwara T."/>
            <person name="Yamashita S."/>
            <person name="Jong L.W."/>
            <person name="Tomita R."/>
            <person name="Iwane A.H."/>
            <person name="Miyagishima S.Y."/>
        </authorList>
    </citation>
    <scope>NUCLEOTIDE SEQUENCE</scope>
    <source>
        <strain evidence="3">NBRC 102759</strain>
    </source>
</reference>
<keyword evidence="5" id="KW-1185">Reference proteome</keyword>
<dbReference type="EMBL" id="BQMJ01000034">
    <property type="protein sequence ID" value="GJQ12530.1"/>
    <property type="molecule type" value="Genomic_DNA"/>
</dbReference>
<evidence type="ECO:0000313" key="3">
    <source>
        <dbReference type="EMBL" id="GJQ12431.1"/>
    </source>
</evidence>
<dbReference type="Proteomes" id="UP001061958">
    <property type="component" value="Unassembled WGS sequence"/>
</dbReference>
<keyword evidence="2" id="KW-0732">Signal</keyword>
<proteinExistence type="predicted"/>
<dbReference type="EMBL" id="BQMJ01000033">
    <property type="protein sequence ID" value="GJQ12431.1"/>
    <property type="molecule type" value="Genomic_DNA"/>
</dbReference>
<evidence type="ECO:0000256" key="1">
    <source>
        <dbReference type="SAM" id="MobiDB-lite"/>
    </source>
</evidence>
<gene>
    <name evidence="3" type="ORF">GpartN1_g4222.t1</name>
    <name evidence="4" type="ORF">GpartN1_g4321.t1</name>
</gene>
<name>A0A9C7UR54_9RHOD</name>
<evidence type="ECO:0000313" key="4">
    <source>
        <dbReference type="EMBL" id="GJQ12530.1"/>
    </source>
</evidence>
<protein>
    <submittedName>
        <fullName evidence="3">Uncharacterized protein</fullName>
    </submittedName>
</protein>
<dbReference type="OrthoDB" id="6433at2759"/>
<organism evidence="3 5">
    <name type="scientific">Galdieria partita</name>
    <dbReference type="NCBI Taxonomy" id="83374"/>
    <lineage>
        <taxon>Eukaryota</taxon>
        <taxon>Rhodophyta</taxon>
        <taxon>Bangiophyceae</taxon>
        <taxon>Galdieriales</taxon>
        <taxon>Galdieriaceae</taxon>
        <taxon>Galdieria</taxon>
    </lineage>
</organism>
<accession>A0A9C7UR54</accession>
<feature type="chain" id="PRO_5044698152" evidence="2">
    <location>
        <begin position="20"/>
        <end position="400"/>
    </location>
</feature>
<dbReference type="AlphaFoldDB" id="A0A9C7UR54"/>
<sequence>MHLVSRFLVAFLIIRNCLAYTQVEDIAFANNDISRLANFTTNFTVIGTSLGQPWICGYSTNTTLLGKWSGVKNWTWSSEAKSNGVSNIAGATAFNALKNKTICVQGDGNSRQFYHALVEILSNHSSAIPVNKNGNDFCNAPFAQCPQDTYYFDLVDKSDNLSVKLYWRWAPEFSDIECPMKVPSGFTPGTNYSFPSGPDTVSCDINIMDAGQWELFEKDANVTTAGYSQGISNLSKCFSSDKSAQYFWIAAYALTPQQLKIHLPYNNTDVQRINEVATKGLNNTACVLNGYDITANAFNDTKQATTDGIHYLGWINEQVVQLFFNAVTNSSAPTVPSSNVSVTSPNVQLGQVPNLNPSTTSSFLPVQTIVTIPSSTATSASSGLNFGGSSQGGGSGIPQL</sequence>
<feature type="signal peptide" evidence="2">
    <location>
        <begin position="1"/>
        <end position="19"/>
    </location>
</feature>
<comment type="caution">
    <text evidence="3">The sequence shown here is derived from an EMBL/GenBank/DDBJ whole genome shotgun (WGS) entry which is preliminary data.</text>
</comment>
<evidence type="ECO:0000256" key="2">
    <source>
        <dbReference type="SAM" id="SignalP"/>
    </source>
</evidence>
<feature type="region of interest" description="Disordered" evidence="1">
    <location>
        <begin position="377"/>
        <end position="400"/>
    </location>
</feature>
<reference evidence="3" key="2">
    <citation type="submission" date="2022-01" db="EMBL/GenBank/DDBJ databases">
        <authorList>
            <person name="Hirooka S."/>
            <person name="Miyagishima S.Y."/>
        </authorList>
    </citation>
    <scope>NUCLEOTIDE SEQUENCE</scope>
    <source>
        <strain evidence="3">NBRC 102759</strain>
    </source>
</reference>
<feature type="compositionally biased region" description="Gly residues" evidence="1">
    <location>
        <begin position="385"/>
        <end position="400"/>
    </location>
</feature>